<dbReference type="InterPro" id="IPR019821">
    <property type="entry name" value="Kinesin_motor_CS"/>
</dbReference>
<accession>A0A7J6L3Q2</accession>
<evidence type="ECO:0000256" key="2">
    <source>
        <dbReference type="ARBA" id="ARBA00022701"/>
    </source>
</evidence>
<feature type="binding site" evidence="7">
    <location>
        <begin position="530"/>
        <end position="537"/>
    </location>
    <ligand>
        <name>ATP</name>
        <dbReference type="ChEBI" id="CHEBI:30616"/>
    </ligand>
</feature>
<dbReference type="GO" id="GO:0007018">
    <property type="term" value="P:microtubule-based movement"/>
    <property type="evidence" value="ECO:0007669"/>
    <property type="project" value="InterPro"/>
</dbReference>
<evidence type="ECO:0000259" key="10">
    <source>
        <dbReference type="PROSITE" id="PS50067"/>
    </source>
</evidence>
<dbReference type="EMBL" id="JABANN010000801">
    <property type="protein sequence ID" value="KAF4653529.1"/>
    <property type="molecule type" value="Genomic_DNA"/>
</dbReference>
<comment type="similarity">
    <text evidence="7">Belongs to the TRAFAC class myosin-kinesin ATPase superfamily. Kinesin family.</text>
</comment>
<dbReference type="InterPro" id="IPR007940">
    <property type="entry name" value="SH3BP5"/>
</dbReference>
<evidence type="ECO:0000313" key="11">
    <source>
        <dbReference type="EMBL" id="KAF4653529.1"/>
    </source>
</evidence>
<evidence type="ECO:0000256" key="6">
    <source>
        <dbReference type="ARBA" id="ARBA00023175"/>
    </source>
</evidence>
<proteinExistence type="inferred from homology"/>
<reference evidence="11 12" key="1">
    <citation type="submission" date="2020-04" db="EMBL/GenBank/DDBJ databases">
        <title>Perkinsus olseni comparative genomics.</title>
        <authorList>
            <person name="Bogema D.R."/>
        </authorList>
    </citation>
    <scope>NUCLEOTIDE SEQUENCE [LARGE SCALE GENOMIC DNA]</scope>
    <source>
        <strain evidence="11">ATCC PRA-31</strain>
    </source>
</reference>
<evidence type="ECO:0000256" key="3">
    <source>
        <dbReference type="ARBA" id="ARBA00022741"/>
    </source>
</evidence>
<dbReference type="AlphaFoldDB" id="A0A7J6L3Q2"/>
<evidence type="ECO:0000256" key="5">
    <source>
        <dbReference type="ARBA" id="ARBA00023054"/>
    </source>
</evidence>
<keyword evidence="6 7" id="KW-0505">Motor protein</keyword>
<keyword evidence="2" id="KW-0493">Microtubule</keyword>
<dbReference type="PROSITE" id="PS00411">
    <property type="entry name" value="KINESIN_MOTOR_1"/>
    <property type="match status" value="1"/>
</dbReference>
<dbReference type="GO" id="GO:0003777">
    <property type="term" value="F:microtubule motor activity"/>
    <property type="evidence" value="ECO:0007669"/>
    <property type="project" value="InterPro"/>
</dbReference>
<dbReference type="GO" id="GO:0005874">
    <property type="term" value="C:microtubule"/>
    <property type="evidence" value="ECO:0007669"/>
    <property type="project" value="UniProtKB-KW"/>
</dbReference>
<evidence type="ECO:0000256" key="8">
    <source>
        <dbReference type="SAM" id="Coils"/>
    </source>
</evidence>
<dbReference type="InterPro" id="IPR036961">
    <property type="entry name" value="Kinesin_motor_dom_sf"/>
</dbReference>
<dbReference type="PROSITE" id="PS50067">
    <property type="entry name" value="KINESIN_MOTOR_2"/>
    <property type="match status" value="1"/>
</dbReference>
<name>A0A7J6L3Q2_PEROL</name>
<feature type="coiled-coil region" evidence="8">
    <location>
        <begin position="132"/>
        <end position="166"/>
    </location>
</feature>
<dbReference type="GO" id="GO:0005524">
    <property type="term" value="F:ATP binding"/>
    <property type="evidence" value="ECO:0007669"/>
    <property type="project" value="UniProtKB-UniRule"/>
</dbReference>
<dbReference type="Proteomes" id="UP000572268">
    <property type="component" value="Unassembled WGS sequence"/>
</dbReference>
<dbReference type="Pfam" id="PF00225">
    <property type="entry name" value="Kinesin"/>
    <property type="match status" value="1"/>
</dbReference>
<feature type="coiled-coil region" evidence="8">
    <location>
        <begin position="795"/>
        <end position="822"/>
    </location>
</feature>
<feature type="domain" description="Kinesin motor" evidence="10">
    <location>
        <begin position="404"/>
        <end position="785"/>
    </location>
</feature>
<keyword evidence="4 7" id="KW-0067">ATP-binding</keyword>
<evidence type="ECO:0000313" key="12">
    <source>
        <dbReference type="Proteomes" id="UP000572268"/>
    </source>
</evidence>
<dbReference type="Pfam" id="PF05276">
    <property type="entry name" value="SH3BP5"/>
    <property type="match status" value="2"/>
</dbReference>
<dbReference type="CDD" id="cd00106">
    <property type="entry name" value="KISc"/>
    <property type="match status" value="1"/>
</dbReference>
<keyword evidence="5 8" id="KW-0175">Coiled coil</keyword>
<dbReference type="InterPro" id="IPR027417">
    <property type="entry name" value="P-loop_NTPase"/>
</dbReference>
<dbReference type="PANTHER" id="PTHR47968">
    <property type="entry name" value="CENTROMERE PROTEIN E"/>
    <property type="match status" value="1"/>
</dbReference>
<evidence type="ECO:0000256" key="7">
    <source>
        <dbReference type="PROSITE-ProRule" id="PRU00283"/>
    </source>
</evidence>
<organism evidence="11 12">
    <name type="scientific">Perkinsus olseni</name>
    <name type="common">Perkinsus atlanticus</name>
    <dbReference type="NCBI Taxonomy" id="32597"/>
    <lineage>
        <taxon>Eukaryota</taxon>
        <taxon>Sar</taxon>
        <taxon>Alveolata</taxon>
        <taxon>Perkinsozoa</taxon>
        <taxon>Perkinsea</taxon>
        <taxon>Perkinsida</taxon>
        <taxon>Perkinsidae</taxon>
        <taxon>Perkinsus</taxon>
    </lineage>
</organism>
<feature type="coiled-coil region" evidence="8">
    <location>
        <begin position="857"/>
        <end position="911"/>
    </location>
</feature>
<comment type="caution">
    <text evidence="11">The sequence shown here is derived from an EMBL/GenBank/DDBJ whole genome shotgun (WGS) entry which is preliminary data.</text>
</comment>
<feature type="non-terminal residue" evidence="11">
    <location>
        <position position="1014"/>
    </location>
</feature>
<protein>
    <recommendedName>
        <fullName evidence="10">Kinesin motor domain-containing protein</fullName>
    </recommendedName>
</protein>
<dbReference type="SUPFAM" id="SSF52540">
    <property type="entry name" value="P-loop containing nucleoside triphosphate hydrolases"/>
    <property type="match status" value="1"/>
</dbReference>
<dbReference type="PANTHER" id="PTHR47968:SF36">
    <property type="entry name" value="KINESIN HEAVY CHAIN ISOFORM X1"/>
    <property type="match status" value="1"/>
</dbReference>
<evidence type="ECO:0000256" key="1">
    <source>
        <dbReference type="ARBA" id="ARBA00007796"/>
    </source>
</evidence>
<dbReference type="SMART" id="SM00129">
    <property type="entry name" value="KISc"/>
    <property type="match status" value="1"/>
</dbReference>
<dbReference type="GO" id="GO:0008017">
    <property type="term" value="F:microtubule binding"/>
    <property type="evidence" value="ECO:0007669"/>
    <property type="project" value="InterPro"/>
</dbReference>
<dbReference type="Gene3D" id="3.40.850.10">
    <property type="entry name" value="Kinesin motor domain"/>
    <property type="match status" value="1"/>
</dbReference>
<dbReference type="PRINTS" id="PR00380">
    <property type="entry name" value="KINESINHEAVY"/>
</dbReference>
<dbReference type="InterPro" id="IPR027640">
    <property type="entry name" value="Kinesin-like_fam"/>
</dbReference>
<keyword evidence="3 7" id="KW-0547">Nucleotide-binding</keyword>
<comment type="similarity">
    <text evidence="1">Belongs to the SH3BP5 family.</text>
</comment>
<dbReference type="InterPro" id="IPR001752">
    <property type="entry name" value="Kinesin_motor_dom"/>
</dbReference>
<evidence type="ECO:0000256" key="4">
    <source>
        <dbReference type="ARBA" id="ARBA00022840"/>
    </source>
</evidence>
<evidence type="ECO:0000256" key="9">
    <source>
        <dbReference type="SAM" id="MobiDB-lite"/>
    </source>
</evidence>
<dbReference type="GO" id="GO:0035556">
    <property type="term" value="P:intracellular signal transduction"/>
    <property type="evidence" value="ECO:0007669"/>
    <property type="project" value="InterPro"/>
</dbReference>
<gene>
    <name evidence="11" type="ORF">FOL46_009170</name>
</gene>
<feature type="region of interest" description="Disordered" evidence="9">
    <location>
        <begin position="248"/>
        <end position="279"/>
    </location>
</feature>
<sequence>MEKVVMVVEGRERRGLMLGLIQSRVVDIQRVDELPTVYGRSTASTESLMDPTDVHIADVASSLGSSDTSDAGSLEHDTTRHRHMTCGWDSDVDRSIEDAESVVTGSEAHTVMEDFPQAAEDVDEQSKLTEKVPELLEAMNSSAERLNALERELSTIERRRHHLATEWRRRKQQLLPLIGRSVLERTKAYYEACAALGDSQQAVHAATGQFKKAVEEVDRIKRLMAGAEEEFAVDGEVDDDEAGYVKTRESCSTGSTVGDDKDSVEPSPNAKPARPRTSSSIVLKTTDEQVRLAELSEKLLAAQSARDAAERSCLTRTSEYRSIQMLIARIRRDTTERAIKKAEPWYSDFAKSSALSNKELAKAGKVKAAIRATKKEYHEAMTSLERISNQAIPGIQEIPPAGGDFSVAVRVRPPLRRELVAPGYCHVVSINGPQLTLSEVVCATLPPSSGTSSLPEPNFTRGPEPHDRHHQILANHVFTFDTVDMLSIHSTAGACSYNEDSTQPEVYERTARKAVRSVLQGYNATILAYGQTGTGKTHTMEGFVTDYYHDSQRGIIPRSMAEIFEYTSCHDTSSTFVIRASYLQIYNETISDLLPAADATATLSIRQDRRRGVYVDGLTEYVVREPEEVYTLIRQGNASRAIATTKLNDASSRSHAVFVILVEMCDENGTVKVGKLNLVDLAGSERVRLTGATGIRLEESKKINQSLSALGNVIAALTEASRAEAMASGSGRSHIPYRDSKLTRLLEDSLGGNCITAMVAMISPAAEAFGESLSTLKFANRAKSIRNTPVLNEYVSDQEALIRKYEAELQRLRSELAQKSSVSVSDRQLQMVEEGRRQAEQDQAKTYRQLQYASREFAREKQSNEALTERVRQLQSQLQHPALNDGNQEYLGQLRQAGEALEREREALETDKLQLDRYKTLLVKQRDIMLALTTRLDDRDQTVLRLQRLGEDQEKEARRLRERIAELEAGERQNCRTGRTAPYRSPNADALMDRIMHRIGQIISPETIRDQLQQ</sequence>
<feature type="coiled-coil region" evidence="8">
    <location>
        <begin position="943"/>
        <end position="970"/>
    </location>
</feature>